<name>A0AAD5GUU9_AMBAR</name>
<evidence type="ECO:0000313" key="2">
    <source>
        <dbReference type="Proteomes" id="UP001206925"/>
    </source>
</evidence>
<dbReference type="EMBL" id="JAMZMK010005649">
    <property type="protein sequence ID" value="KAI7752638.1"/>
    <property type="molecule type" value="Genomic_DNA"/>
</dbReference>
<proteinExistence type="predicted"/>
<dbReference type="InterPro" id="IPR049198">
    <property type="entry name" value="DUF6865"/>
</dbReference>
<gene>
    <name evidence="1" type="ORF">M8C21_017725</name>
</gene>
<evidence type="ECO:0000313" key="1">
    <source>
        <dbReference type="EMBL" id="KAI7752638.1"/>
    </source>
</evidence>
<dbReference type="Pfam" id="PF21737">
    <property type="entry name" value="DUF6865"/>
    <property type="match status" value="1"/>
</dbReference>
<sequence length="110" mass="11945">MLTAGTSLQGEENKAYCSLEVFLRIGCYMAKREVESEVSVDLARESLIALSYSLPETVISSTELPKSVKNVTEAVNTDEKDKVRSDLISIAYAESPDAKDSPAKTNGQIV</sequence>
<dbReference type="PANTHER" id="PTHR35282">
    <property type="entry name" value="F5D14.24 PROTEIN"/>
    <property type="match status" value="1"/>
</dbReference>
<dbReference type="Proteomes" id="UP001206925">
    <property type="component" value="Unassembled WGS sequence"/>
</dbReference>
<accession>A0AAD5GUU9</accession>
<comment type="caution">
    <text evidence="1">The sequence shown here is derived from an EMBL/GenBank/DDBJ whole genome shotgun (WGS) entry which is preliminary data.</text>
</comment>
<reference evidence="1" key="1">
    <citation type="submission" date="2022-06" db="EMBL/GenBank/DDBJ databases">
        <title>Uncovering the hologenomic basis of an extraordinary plant invasion.</title>
        <authorList>
            <person name="Bieker V.C."/>
            <person name="Martin M.D."/>
            <person name="Gilbert T."/>
            <person name="Hodgins K."/>
            <person name="Battlay P."/>
            <person name="Petersen B."/>
            <person name="Wilson J."/>
        </authorList>
    </citation>
    <scope>NUCLEOTIDE SEQUENCE</scope>
    <source>
        <strain evidence="1">AA19_3_7</strain>
        <tissue evidence="1">Leaf</tissue>
    </source>
</reference>
<organism evidence="1 2">
    <name type="scientific">Ambrosia artemisiifolia</name>
    <name type="common">Common ragweed</name>
    <dbReference type="NCBI Taxonomy" id="4212"/>
    <lineage>
        <taxon>Eukaryota</taxon>
        <taxon>Viridiplantae</taxon>
        <taxon>Streptophyta</taxon>
        <taxon>Embryophyta</taxon>
        <taxon>Tracheophyta</taxon>
        <taxon>Spermatophyta</taxon>
        <taxon>Magnoliopsida</taxon>
        <taxon>eudicotyledons</taxon>
        <taxon>Gunneridae</taxon>
        <taxon>Pentapetalae</taxon>
        <taxon>asterids</taxon>
        <taxon>campanulids</taxon>
        <taxon>Asterales</taxon>
        <taxon>Asteraceae</taxon>
        <taxon>Asteroideae</taxon>
        <taxon>Heliantheae alliance</taxon>
        <taxon>Heliantheae</taxon>
        <taxon>Ambrosia</taxon>
    </lineage>
</organism>
<dbReference type="PANTHER" id="PTHR35282:SF2">
    <property type="entry name" value="F5D14.24 PROTEIN"/>
    <property type="match status" value="1"/>
</dbReference>
<keyword evidence="2" id="KW-1185">Reference proteome</keyword>
<protein>
    <submittedName>
        <fullName evidence="1">Uncharacterized protein</fullName>
    </submittedName>
</protein>
<dbReference type="AlphaFoldDB" id="A0AAD5GUU9"/>